<comment type="caution">
    <text evidence="2">The sequence shown here is derived from an EMBL/GenBank/DDBJ whole genome shotgun (WGS) entry which is preliminary data.</text>
</comment>
<dbReference type="GO" id="GO:0003676">
    <property type="term" value="F:nucleic acid binding"/>
    <property type="evidence" value="ECO:0007669"/>
    <property type="project" value="InterPro"/>
</dbReference>
<dbReference type="InterPro" id="IPR002156">
    <property type="entry name" value="RNaseH_domain"/>
</dbReference>
<evidence type="ECO:0000313" key="2">
    <source>
        <dbReference type="EMBL" id="MCI95026.1"/>
    </source>
</evidence>
<dbReference type="AlphaFoldDB" id="A0A392W3Q2"/>
<evidence type="ECO:0000259" key="1">
    <source>
        <dbReference type="Pfam" id="PF13456"/>
    </source>
</evidence>
<evidence type="ECO:0000313" key="3">
    <source>
        <dbReference type="Proteomes" id="UP000265520"/>
    </source>
</evidence>
<dbReference type="Pfam" id="PF13456">
    <property type="entry name" value="RVT_3"/>
    <property type="match status" value="1"/>
</dbReference>
<feature type="non-terminal residue" evidence="2">
    <location>
        <position position="44"/>
    </location>
</feature>
<reference evidence="2 3" key="1">
    <citation type="journal article" date="2018" name="Front. Plant Sci.">
        <title>Red Clover (Trifolium pratense) and Zigzag Clover (T. medium) - A Picture of Genomic Similarities and Differences.</title>
        <authorList>
            <person name="Dluhosova J."/>
            <person name="Istvanek J."/>
            <person name="Nedelnik J."/>
            <person name="Repkova J."/>
        </authorList>
    </citation>
    <scope>NUCLEOTIDE SEQUENCE [LARGE SCALE GENOMIC DNA]</scope>
    <source>
        <strain evidence="3">cv. 10/8</strain>
        <tissue evidence="2">Leaf</tissue>
    </source>
</reference>
<feature type="domain" description="RNase H type-1" evidence="1">
    <location>
        <begin position="4"/>
        <end position="44"/>
    </location>
</feature>
<dbReference type="GO" id="GO:0004523">
    <property type="term" value="F:RNA-DNA hybrid ribonuclease activity"/>
    <property type="evidence" value="ECO:0007669"/>
    <property type="project" value="InterPro"/>
</dbReference>
<name>A0A392W3Q2_9FABA</name>
<proteinExistence type="predicted"/>
<keyword evidence="3" id="KW-1185">Reference proteome</keyword>
<dbReference type="EMBL" id="LXQA011373653">
    <property type="protein sequence ID" value="MCI95026.1"/>
    <property type="molecule type" value="Genomic_DNA"/>
</dbReference>
<protein>
    <recommendedName>
        <fullName evidence="1">RNase H type-1 domain-containing protein</fullName>
    </recommendedName>
</protein>
<accession>A0A392W3Q2</accession>
<dbReference type="Proteomes" id="UP000265520">
    <property type="component" value="Unassembled WGS sequence"/>
</dbReference>
<organism evidence="2 3">
    <name type="scientific">Trifolium medium</name>
    <dbReference type="NCBI Taxonomy" id="97028"/>
    <lineage>
        <taxon>Eukaryota</taxon>
        <taxon>Viridiplantae</taxon>
        <taxon>Streptophyta</taxon>
        <taxon>Embryophyta</taxon>
        <taxon>Tracheophyta</taxon>
        <taxon>Spermatophyta</taxon>
        <taxon>Magnoliopsida</taxon>
        <taxon>eudicotyledons</taxon>
        <taxon>Gunneridae</taxon>
        <taxon>Pentapetalae</taxon>
        <taxon>rosids</taxon>
        <taxon>fabids</taxon>
        <taxon>Fabales</taxon>
        <taxon>Fabaceae</taxon>
        <taxon>Papilionoideae</taxon>
        <taxon>50 kb inversion clade</taxon>
        <taxon>NPAAA clade</taxon>
        <taxon>Hologalegina</taxon>
        <taxon>IRL clade</taxon>
        <taxon>Trifolieae</taxon>
        <taxon>Trifolium</taxon>
    </lineage>
</organism>
<sequence length="44" mass="4828">MPGFTDPAMAEAHAMYLTVVMAMECCFREITVESDCSAIVDLVK</sequence>